<evidence type="ECO:0000256" key="8">
    <source>
        <dbReference type="ARBA" id="ARBA00033408"/>
    </source>
</evidence>
<feature type="domain" description="RecF/RecN/SMC N-terminal" evidence="11">
    <location>
        <begin position="2"/>
        <end position="510"/>
    </location>
</feature>
<dbReference type="PANTHER" id="PTHR11059:SF0">
    <property type="entry name" value="DNA REPAIR PROTEIN RECN"/>
    <property type="match status" value="1"/>
</dbReference>
<reference evidence="12 13" key="1">
    <citation type="submission" date="2013-03" db="EMBL/GenBank/DDBJ databases">
        <title>Salinisphaera hydrothermalis C41B8 Genome Sequencing.</title>
        <authorList>
            <person name="Li C."/>
            <person name="Lai Q."/>
            <person name="Shao Z."/>
        </authorList>
    </citation>
    <scope>NUCLEOTIDE SEQUENCE [LARGE SCALE GENOMIC DNA]</scope>
    <source>
        <strain evidence="12 13">C41B8</strain>
    </source>
</reference>
<evidence type="ECO:0000256" key="4">
    <source>
        <dbReference type="ARBA" id="ARBA00022741"/>
    </source>
</evidence>
<evidence type="ECO:0000256" key="5">
    <source>
        <dbReference type="ARBA" id="ARBA00022763"/>
    </source>
</evidence>
<gene>
    <name evidence="12" type="ORF">C41B8_12205</name>
</gene>
<accession>A0A084IJS1</accession>
<dbReference type="STRING" id="1304275.C41B8_12205"/>
<dbReference type="PIRSF" id="PIRSF003128">
    <property type="entry name" value="RecN"/>
    <property type="match status" value="1"/>
</dbReference>
<evidence type="ECO:0000256" key="6">
    <source>
        <dbReference type="ARBA" id="ARBA00022840"/>
    </source>
</evidence>
<dbReference type="InterPro" id="IPR027417">
    <property type="entry name" value="P-loop_NTPase"/>
</dbReference>
<keyword evidence="4" id="KW-0547">Nucleotide-binding</keyword>
<protein>
    <recommendedName>
        <fullName evidence="3 9">DNA repair protein RecN</fullName>
    </recommendedName>
    <alternativeName>
        <fullName evidence="8 9">Recombination protein N</fullName>
    </alternativeName>
</protein>
<evidence type="ECO:0000313" key="12">
    <source>
        <dbReference type="EMBL" id="KEZ76955.1"/>
    </source>
</evidence>
<dbReference type="NCBIfam" id="TIGR00634">
    <property type="entry name" value="recN"/>
    <property type="match status" value="1"/>
</dbReference>
<dbReference type="NCBIfam" id="NF008121">
    <property type="entry name" value="PRK10869.1"/>
    <property type="match status" value="1"/>
</dbReference>
<feature type="coiled-coil region" evidence="10">
    <location>
        <begin position="322"/>
        <end position="356"/>
    </location>
</feature>
<dbReference type="SUPFAM" id="SSF52540">
    <property type="entry name" value="P-loop containing nucleoside triphosphate hydrolases"/>
    <property type="match status" value="2"/>
</dbReference>
<dbReference type="GO" id="GO:0009432">
    <property type="term" value="P:SOS response"/>
    <property type="evidence" value="ECO:0007669"/>
    <property type="project" value="UniProtKB-ARBA"/>
</dbReference>
<dbReference type="GO" id="GO:0006281">
    <property type="term" value="P:DNA repair"/>
    <property type="evidence" value="ECO:0007669"/>
    <property type="project" value="UniProtKB-KW"/>
</dbReference>
<evidence type="ECO:0000256" key="2">
    <source>
        <dbReference type="ARBA" id="ARBA00009441"/>
    </source>
</evidence>
<dbReference type="GO" id="GO:0043590">
    <property type="term" value="C:bacterial nucleoid"/>
    <property type="evidence" value="ECO:0007669"/>
    <property type="project" value="TreeGrafter"/>
</dbReference>
<dbReference type="OrthoDB" id="9806954at2"/>
<name>A0A084IJS1_SALHC</name>
<dbReference type="EMBL" id="APNK01000019">
    <property type="protein sequence ID" value="KEZ76955.1"/>
    <property type="molecule type" value="Genomic_DNA"/>
</dbReference>
<comment type="similarity">
    <text evidence="2 9">Belongs to the RecN family.</text>
</comment>
<dbReference type="Gene3D" id="3.40.50.300">
    <property type="entry name" value="P-loop containing nucleotide triphosphate hydrolases"/>
    <property type="match status" value="2"/>
</dbReference>
<sequence>MLAEITIRNFAIIDRLAVEFGNGMTVLSGETGAGKSILVDALSLILGDRADGAAVREGADRTDITARFTLADAPAATAWLADHELDADEECVIRRVVAREGRSRGWINGTPMPVRELKSLGECLVDIHGQHAHQSLLKREAQRDLLDEYGQHGQALAAVQASASRLRATRAAIERIEQRDGRGESRIDLLRYQVEELDALGLEPGELEALEAEHKRLASAERLIGDGQRALALLYEADDGAATERLGATERLLAELSGIDAGFEPIAELVGNALIQAQEAADSLRRHVEALDIDPQRFTEVENRLGTLRDIARKHHVAPEELDALTERLRAELAELEGADEKLAQLKADEQSQRKRYLEAAQALSAARQQAAEPLGRAITDIIRSLGMPEGEFSVRVRADASERVSPTGTDHIEFLIAANPGQSARPLDRVASGGELSRISLAIEVIAASRTRVPTLVFDEVDTGIGGGVAEIVGRQLRALGVSGQSLCVTHLPQVAAQAQHHLHVSKQVKNGQTRTRINTLDDEDRVEELARMLGGVELTEQTRAHAADMIARAGQAPG</sequence>
<dbReference type="Proteomes" id="UP000028302">
    <property type="component" value="Unassembled WGS sequence"/>
</dbReference>
<dbReference type="GO" id="GO:0005524">
    <property type="term" value="F:ATP binding"/>
    <property type="evidence" value="ECO:0007669"/>
    <property type="project" value="UniProtKB-KW"/>
</dbReference>
<dbReference type="Pfam" id="PF02463">
    <property type="entry name" value="SMC_N"/>
    <property type="match status" value="1"/>
</dbReference>
<dbReference type="AlphaFoldDB" id="A0A084IJS1"/>
<evidence type="ECO:0000256" key="10">
    <source>
        <dbReference type="SAM" id="Coils"/>
    </source>
</evidence>
<dbReference type="InterPro" id="IPR004604">
    <property type="entry name" value="DNA_recomb/repair_RecN"/>
</dbReference>
<keyword evidence="13" id="KW-1185">Reference proteome</keyword>
<evidence type="ECO:0000256" key="9">
    <source>
        <dbReference type="PIRNR" id="PIRNR003128"/>
    </source>
</evidence>
<keyword evidence="5 9" id="KW-0227">DNA damage</keyword>
<evidence type="ECO:0000313" key="13">
    <source>
        <dbReference type="Proteomes" id="UP000028302"/>
    </source>
</evidence>
<keyword evidence="7 9" id="KW-0234">DNA repair</keyword>
<evidence type="ECO:0000259" key="11">
    <source>
        <dbReference type="Pfam" id="PF02463"/>
    </source>
</evidence>
<dbReference type="PATRIC" id="fig|1304275.5.peg.2490"/>
<organism evidence="12 13">
    <name type="scientific">Salinisphaera hydrothermalis (strain C41B8)</name>
    <dbReference type="NCBI Taxonomy" id="1304275"/>
    <lineage>
        <taxon>Bacteria</taxon>
        <taxon>Pseudomonadati</taxon>
        <taxon>Pseudomonadota</taxon>
        <taxon>Gammaproteobacteria</taxon>
        <taxon>Salinisphaerales</taxon>
        <taxon>Salinisphaeraceae</taxon>
        <taxon>Salinisphaera</taxon>
    </lineage>
</organism>
<dbReference type="eggNOG" id="COG0497">
    <property type="taxonomic scope" value="Bacteria"/>
</dbReference>
<evidence type="ECO:0000256" key="3">
    <source>
        <dbReference type="ARBA" id="ARBA00021315"/>
    </source>
</evidence>
<dbReference type="InterPro" id="IPR003395">
    <property type="entry name" value="RecF/RecN/SMC_N"/>
</dbReference>
<keyword evidence="10" id="KW-0175">Coiled coil</keyword>
<proteinExistence type="inferred from homology"/>
<dbReference type="CDD" id="cd03241">
    <property type="entry name" value="ABC_RecN"/>
    <property type="match status" value="2"/>
</dbReference>
<comment type="function">
    <text evidence="1 9">May be involved in recombinational repair of damaged DNA.</text>
</comment>
<dbReference type="PANTHER" id="PTHR11059">
    <property type="entry name" value="DNA REPAIR PROTEIN RECN"/>
    <property type="match status" value="1"/>
</dbReference>
<dbReference type="FunFam" id="3.40.50.300:FF:000356">
    <property type="entry name" value="DNA repair protein RecN"/>
    <property type="match status" value="1"/>
</dbReference>
<evidence type="ECO:0000256" key="7">
    <source>
        <dbReference type="ARBA" id="ARBA00023204"/>
    </source>
</evidence>
<keyword evidence="6" id="KW-0067">ATP-binding</keyword>
<comment type="caution">
    <text evidence="12">The sequence shown here is derived from an EMBL/GenBank/DDBJ whole genome shotgun (WGS) entry which is preliminary data.</text>
</comment>
<dbReference type="FunFam" id="3.40.50.300:FF:000319">
    <property type="entry name" value="DNA repair protein RecN"/>
    <property type="match status" value="1"/>
</dbReference>
<evidence type="ECO:0000256" key="1">
    <source>
        <dbReference type="ARBA" id="ARBA00003618"/>
    </source>
</evidence>
<dbReference type="RefSeq" id="WP_037338583.1">
    <property type="nucleotide sequence ID" value="NZ_APNK01000019.1"/>
</dbReference>
<dbReference type="GO" id="GO:0006310">
    <property type="term" value="P:DNA recombination"/>
    <property type="evidence" value="ECO:0007669"/>
    <property type="project" value="InterPro"/>
</dbReference>